<proteinExistence type="predicted"/>
<organism evidence="5 6">
    <name type="scientific">Boletus edulis BED1</name>
    <dbReference type="NCBI Taxonomy" id="1328754"/>
    <lineage>
        <taxon>Eukaryota</taxon>
        <taxon>Fungi</taxon>
        <taxon>Dikarya</taxon>
        <taxon>Basidiomycota</taxon>
        <taxon>Agaricomycotina</taxon>
        <taxon>Agaricomycetes</taxon>
        <taxon>Agaricomycetidae</taxon>
        <taxon>Boletales</taxon>
        <taxon>Boletineae</taxon>
        <taxon>Boletaceae</taxon>
        <taxon>Boletoideae</taxon>
        <taxon>Boletus</taxon>
    </lineage>
</organism>
<comment type="caution">
    <text evidence="5">The sequence shown here is derived from an EMBL/GenBank/DDBJ whole genome shotgun (WGS) entry which is preliminary data.</text>
</comment>
<sequence>MAAYFASDSVLTHATSLYPYGQHDDPDSQAQSSTVYNLPTDSEGEAEVDELESDTGSEQGAGASASQKKAGKRMGERVPGTTLLPISRVENIVQADGITTNLSMSKEASFVLSIATEEFIKRMVQAGHRQASASRRNIINYVDMAASTQQYQEFMFLRGNYLFYLVIPEPITLSEALERRKMKEKQDLETNPAMSSATQSTAPGPTSSSHYLNGRLKSRSRTANGKEKASASASASLQGEHRRQTGMLDLPDDPTSTNVVRSSSGRVIRSTRAARQDEEADDEEIEMTNGFAYPHDYDSWSGSASPRRPPMANRPPHDNIHNSTPPPFASPWPGQFMGPASAFLQEPQSTFGRMVQNPGRTIYSQNTRPENGSYS</sequence>
<keyword evidence="2" id="KW-0539">Nucleus</keyword>
<reference evidence="5" key="2">
    <citation type="journal article" date="2020" name="Nat. Commun.">
        <title>Large-scale genome sequencing of mycorrhizal fungi provides insights into the early evolution of symbiotic traits.</title>
        <authorList>
            <person name="Miyauchi S."/>
            <person name="Kiss E."/>
            <person name="Kuo A."/>
            <person name="Drula E."/>
            <person name="Kohler A."/>
            <person name="Sanchez-Garcia M."/>
            <person name="Morin E."/>
            <person name="Andreopoulos B."/>
            <person name="Barry K.W."/>
            <person name="Bonito G."/>
            <person name="Buee M."/>
            <person name="Carver A."/>
            <person name="Chen C."/>
            <person name="Cichocki N."/>
            <person name="Clum A."/>
            <person name="Culley D."/>
            <person name="Crous P.W."/>
            <person name="Fauchery L."/>
            <person name="Girlanda M."/>
            <person name="Hayes R.D."/>
            <person name="Keri Z."/>
            <person name="LaButti K."/>
            <person name="Lipzen A."/>
            <person name="Lombard V."/>
            <person name="Magnuson J."/>
            <person name="Maillard F."/>
            <person name="Murat C."/>
            <person name="Nolan M."/>
            <person name="Ohm R.A."/>
            <person name="Pangilinan J."/>
            <person name="Pereira M.F."/>
            <person name="Perotto S."/>
            <person name="Peter M."/>
            <person name="Pfister S."/>
            <person name="Riley R."/>
            <person name="Sitrit Y."/>
            <person name="Stielow J.B."/>
            <person name="Szollosi G."/>
            <person name="Zifcakova L."/>
            <person name="Stursova M."/>
            <person name="Spatafora J.W."/>
            <person name="Tedersoo L."/>
            <person name="Vaario L.M."/>
            <person name="Yamada A."/>
            <person name="Yan M."/>
            <person name="Wang P."/>
            <person name="Xu J."/>
            <person name="Bruns T."/>
            <person name="Baldrian P."/>
            <person name="Vilgalys R."/>
            <person name="Dunand C."/>
            <person name="Henrissat B."/>
            <person name="Grigoriev I.V."/>
            <person name="Hibbett D."/>
            <person name="Nagy L.G."/>
            <person name="Martin F.M."/>
        </authorList>
    </citation>
    <scope>NUCLEOTIDE SEQUENCE</scope>
    <source>
        <strain evidence="5">BED1</strain>
    </source>
</reference>
<evidence type="ECO:0000256" key="3">
    <source>
        <dbReference type="SAM" id="MobiDB-lite"/>
    </source>
</evidence>
<feature type="compositionally biased region" description="Polar residues" evidence="3">
    <location>
        <begin position="358"/>
        <end position="375"/>
    </location>
</feature>
<feature type="region of interest" description="Disordered" evidence="3">
    <location>
        <begin position="182"/>
        <end position="375"/>
    </location>
</feature>
<dbReference type="Gene3D" id="1.10.20.10">
    <property type="entry name" value="Histone, subunit A"/>
    <property type="match status" value="1"/>
</dbReference>
<accession>A0AAD4BXV6</accession>
<dbReference type="GO" id="GO:0046982">
    <property type="term" value="F:protein heterodimerization activity"/>
    <property type="evidence" value="ECO:0007669"/>
    <property type="project" value="InterPro"/>
</dbReference>
<comment type="subcellular location">
    <subcellularLocation>
        <location evidence="1">Nucleus</location>
    </subcellularLocation>
</comment>
<dbReference type="GO" id="GO:0006261">
    <property type="term" value="P:DNA-templated DNA replication"/>
    <property type="evidence" value="ECO:0007669"/>
    <property type="project" value="TreeGrafter"/>
</dbReference>
<evidence type="ECO:0000256" key="1">
    <source>
        <dbReference type="ARBA" id="ARBA00004123"/>
    </source>
</evidence>
<dbReference type="Proteomes" id="UP001194468">
    <property type="component" value="Unassembled WGS sequence"/>
</dbReference>
<name>A0AAD4BXV6_BOLED</name>
<feature type="domain" description="Transcription factor CBF/NF-Y/archaeal histone" evidence="4">
    <location>
        <begin position="83"/>
        <end position="145"/>
    </location>
</feature>
<dbReference type="PANTHER" id="PTHR10252:SF54">
    <property type="entry name" value="CHROMATIN ACCESSIBILITY COMPLEX PROTEIN 1"/>
    <property type="match status" value="1"/>
</dbReference>
<evidence type="ECO:0000313" key="6">
    <source>
        <dbReference type="Proteomes" id="UP001194468"/>
    </source>
</evidence>
<evidence type="ECO:0000256" key="2">
    <source>
        <dbReference type="ARBA" id="ARBA00023242"/>
    </source>
</evidence>
<dbReference type="InterPro" id="IPR009072">
    <property type="entry name" value="Histone-fold"/>
</dbReference>
<feature type="compositionally biased region" description="Low complexity" evidence="3">
    <location>
        <begin position="259"/>
        <end position="271"/>
    </location>
</feature>
<dbReference type="GO" id="GO:0008623">
    <property type="term" value="C:CHRAC"/>
    <property type="evidence" value="ECO:0007669"/>
    <property type="project" value="TreeGrafter"/>
</dbReference>
<keyword evidence="6" id="KW-1185">Reference proteome</keyword>
<feature type="compositionally biased region" description="Polar residues" evidence="3">
    <location>
        <begin position="28"/>
        <end position="40"/>
    </location>
</feature>
<dbReference type="SUPFAM" id="SSF47113">
    <property type="entry name" value="Histone-fold"/>
    <property type="match status" value="1"/>
</dbReference>
<evidence type="ECO:0000313" key="5">
    <source>
        <dbReference type="EMBL" id="KAF8443050.1"/>
    </source>
</evidence>
<dbReference type="AlphaFoldDB" id="A0AAD4BXV6"/>
<evidence type="ECO:0000259" key="4">
    <source>
        <dbReference type="Pfam" id="PF00808"/>
    </source>
</evidence>
<dbReference type="InterPro" id="IPR050568">
    <property type="entry name" value="Transcr_DNA_Rep_Reg"/>
</dbReference>
<reference evidence="5" key="1">
    <citation type="submission" date="2019-10" db="EMBL/GenBank/DDBJ databases">
        <authorList>
            <consortium name="DOE Joint Genome Institute"/>
            <person name="Kuo A."/>
            <person name="Miyauchi S."/>
            <person name="Kiss E."/>
            <person name="Drula E."/>
            <person name="Kohler A."/>
            <person name="Sanchez-Garcia M."/>
            <person name="Andreopoulos B."/>
            <person name="Barry K.W."/>
            <person name="Bonito G."/>
            <person name="Buee M."/>
            <person name="Carver A."/>
            <person name="Chen C."/>
            <person name="Cichocki N."/>
            <person name="Clum A."/>
            <person name="Culley D."/>
            <person name="Crous P.W."/>
            <person name="Fauchery L."/>
            <person name="Girlanda M."/>
            <person name="Hayes R."/>
            <person name="Keri Z."/>
            <person name="LaButti K."/>
            <person name="Lipzen A."/>
            <person name="Lombard V."/>
            <person name="Magnuson J."/>
            <person name="Maillard F."/>
            <person name="Morin E."/>
            <person name="Murat C."/>
            <person name="Nolan M."/>
            <person name="Ohm R."/>
            <person name="Pangilinan J."/>
            <person name="Pereira M."/>
            <person name="Perotto S."/>
            <person name="Peter M."/>
            <person name="Riley R."/>
            <person name="Sitrit Y."/>
            <person name="Stielow B."/>
            <person name="Szollosi G."/>
            <person name="Zifcakova L."/>
            <person name="Stursova M."/>
            <person name="Spatafora J.W."/>
            <person name="Tedersoo L."/>
            <person name="Vaario L.-M."/>
            <person name="Yamada A."/>
            <person name="Yan M."/>
            <person name="Wang P."/>
            <person name="Xu J."/>
            <person name="Bruns T."/>
            <person name="Baldrian P."/>
            <person name="Vilgalys R."/>
            <person name="Henrissat B."/>
            <person name="Grigoriev I.V."/>
            <person name="Hibbett D."/>
            <person name="Nagy L.G."/>
            <person name="Martin F.M."/>
        </authorList>
    </citation>
    <scope>NUCLEOTIDE SEQUENCE</scope>
    <source>
        <strain evidence="5">BED1</strain>
    </source>
</reference>
<protein>
    <recommendedName>
        <fullName evidence="4">Transcription factor CBF/NF-Y/archaeal histone domain-containing protein</fullName>
    </recommendedName>
</protein>
<dbReference type="InterPro" id="IPR003958">
    <property type="entry name" value="CBFA_NFYB_domain"/>
</dbReference>
<dbReference type="Pfam" id="PF00808">
    <property type="entry name" value="CBFD_NFYB_HMF"/>
    <property type="match status" value="1"/>
</dbReference>
<gene>
    <name evidence="5" type="ORF">L210DRAFT_3396789</name>
</gene>
<feature type="compositionally biased region" description="Polar residues" evidence="3">
    <location>
        <begin position="192"/>
        <end position="211"/>
    </location>
</feature>
<dbReference type="EMBL" id="WHUW01000008">
    <property type="protein sequence ID" value="KAF8443050.1"/>
    <property type="molecule type" value="Genomic_DNA"/>
</dbReference>
<dbReference type="PANTHER" id="PTHR10252">
    <property type="entry name" value="HISTONE-LIKE TRANSCRIPTION FACTOR CCAAT-RELATED"/>
    <property type="match status" value="1"/>
</dbReference>
<feature type="region of interest" description="Disordered" evidence="3">
    <location>
        <begin position="17"/>
        <end position="77"/>
    </location>
</feature>
<feature type="compositionally biased region" description="Acidic residues" evidence="3">
    <location>
        <begin position="42"/>
        <end position="55"/>
    </location>
</feature>